<keyword evidence="6" id="KW-1185">Reference proteome</keyword>
<evidence type="ECO:0000313" key="7">
    <source>
        <dbReference type="WBParaSite" id="BXY_0752000.1"/>
    </source>
</evidence>
<dbReference type="Proteomes" id="UP000582659">
    <property type="component" value="Unassembled WGS sequence"/>
</dbReference>
<dbReference type="WBParaSite" id="BXY_0752000.1">
    <property type="protein sequence ID" value="BXY_0752000.1"/>
    <property type="gene ID" value="BXY_0752000"/>
</dbReference>
<keyword evidence="1" id="KW-0349">Heme</keyword>
<proteinExistence type="inferred from homology"/>
<dbReference type="SUPFAM" id="SSF46458">
    <property type="entry name" value="Globin-like"/>
    <property type="match status" value="1"/>
</dbReference>
<dbReference type="Proteomes" id="UP000095284">
    <property type="component" value="Unplaced"/>
</dbReference>
<dbReference type="InterPro" id="IPR009050">
    <property type="entry name" value="Globin-like_sf"/>
</dbReference>
<reference evidence="4" key="2">
    <citation type="submission" date="2020-08" db="EMBL/GenBank/DDBJ databases">
        <authorList>
            <person name="Kikuchi T."/>
        </authorList>
    </citation>
    <scope>NUCLEOTIDE SEQUENCE</scope>
    <source>
        <strain evidence="3">Ka4C1</strain>
    </source>
</reference>
<dbReference type="InterPro" id="IPR000971">
    <property type="entry name" value="Globin"/>
</dbReference>
<keyword evidence="1" id="KW-0479">Metal-binding</keyword>
<comment type="similarity">
    <text evidence="1">Belongs to the globin family.</text>
</comment>
<dbReference type="GO" id="GO:0005344">
    <property type="term" value="F:oxygen carrier activity"/>
    <property type="evidence" value="ECO:0007669"/>
    <property type="project" value="UniProtKB-KW"/>
</dbReference>
<dbReference type="SMR" id="A0A1I7S3D9"/>
<dbReference type="InterPro" id="IPR012292">
    <property type="entry name" value="Globin/Proto"/>
</dbReference>
<sequence length="143" mass="16525">MVNTDLLKKHASQYKMDKNTAVEFHKQLFKKHPEMAEHYGADGIDPDRLGASQKFVMFGSSELQYFFQLPGAFGEDRKWRSSLSNFKEQYSDVGVPLSEFHKVTDAFLAAMEKNAGGVSAEQKKNWEELLTKAYNDMKSWKWF</sequence>
<name>A0A1I7S3D9_BURXY</name>
<evidence type="ECO:0000313" key="5">
    <source>
        <dbReference type="Proteomes" id="UP000095284"/>
    </source>
</evidence>
<dbReference type="Pfam" id="PF00042">
    <property type="entry name" value="Globin"/>
    <property type="match status" value="1"/>
</dbReference>
<keyword evidence="1" id="KW-0813">Transport</keyword>
<evidence type="ECO:0000313" key="4">
    <source>
        <dbReference type="EMBL" id="CAG9116240.1"/>
    </source>
</evidence>
<feature type="domain" description="Globin" evidence="2">
    <location>
        <begin position="23"/>
        <end position="136"/>
    </location>
</feature>
<gene>
    <name evidence="3" type="ORF">BXYJ_LOCUS9327</name>
</gene>
<organism evidence="5 7">
    <name type="scientific">Bursaphelenchus xylophilus</name>
    <name type="common">Pinewood nematode worm</name>
    <name type="synonym">Aphelenchoides xylophilus</name>
    <dbReference type="NCBI Taxonomy" id="6326"/>
    <lineage>
        <taxon>Eukaryota</taxon>
        <taxon>Metazoa</taxon>
        <taxon>Ecdysozoa</taxon>
        <taxon>Nematoda</taxon>
        <taxon>Chromadorea</taxon>
        <taxon>Rhabditida</taxon>
        <taxon>Tylenchina</taxon>
        <taxon>Tylenchomorpha</taxon>
        <taxon>Aphelenchoidea</taxon>
        <taxon>Aphelenchoididae</taxon>
        <taxon>Bursaphelenchus</taxon>
    </lineage>
</organism>
<reference evidence="7" key="1">
    <citation type="submission" date="2016-11" db="UniProtKB">
        <authorList>
            <consortium name="WormBaseParasite"/>
        </authorList>
    </citation>
    <scope>IDENTIFICATION</scope>
</reference>
<protein>
    <submittedName>
        <fullName evidence="3">(pine wood nematode) hypothetical protein</fullName>
    </submittedName>
</protein>
<accession>A0A1I7S3D9</accession>
<dbReference type="GO" id="GO:0020037">
    <property type="term" value="F:heme binding"/>
    <property type="evidence" value="ECO:0007669"/>
    <property type="project" value="InterPro"/>
</dbReference>
<evidence type="ECO:0000313" key="3">
    <source>
        <dbReference type="EMBL" id="CAD5226782.1"/>
    </source>
</evidence>
<dbReference type="Proteomes" id="UP000659654">
    <property type="component" value="Unassembled WGS sequence"/>
</dbReference>
<evidence type="ECO:0000259" key="2">
    <source>
        <dbReference type="Pfam" id="PF00042"/>
    </source>
</evidence>
<dbReference type="AlphaFoldDB" id="A0A1I7S3D9"/>
<keyword evidence="1" id="KW-0561">Oxygen transport</keyword>
<keyword evidence="1" id="KW-0408">Iron</keyword>
<evidence type="ECO:0000313" key="6">
    <source>
        <dbReference type="Proteomes" id="UP000659654"/>
    </source>
</evidence>
<dbReference type="EMBL" id="CAJFCV020000004">
    <property type="protein sequence ID" value="CAG9116240.1"/>
    <property type="molecule type" value="Genomic_DNA"/>
</dbReference>
<dbReference type="OrthoDB" id="5810669at2759"/>
<dbReference type="EMBL" id="CAJFDI010000004">
    <property type="protein sequence ID" value="CAD5226782.1"/>
    <property type="molecule type" value="Genomic_DNA"/>
</dbReference>
<evidence type="ECO:0000256" key="1">
    <source>
        <dbReference type="RuleBase" id="RU000356"/>
    </source>
</evidence>
<dbReference type="GO" id="GO:0019825">
    <property type="term" value="F:oxygen binding"/>
    <property type="evidence" value="ECO:0007669"/>
    <property type="project" value="InterPro"/>
</dbReference>
<dbReference type="Gene3D" id="1.10.490.10">
    <property type="entry name" value="Globins"/>
    <property type="match status" value="1"/>
</dbReference>